<keyword evidence="6 7" id="KW-0472">Membrane</keyword>
<evidence type="ECO:0000259" key="8">
    <source>
        <dbReference type="PROSITE" id="PS50850"/>
    </source>
</evidence>
<feature type="transmembrane region" description="Helical" evidence="7">
    <location>
        <begin position="411"/>
        <end position="432"/>
    </location>
</feature>
<dbReference type="PROSITE" id="PS00216">
    <property type="entry name" value="SUGAR_TRANSPORT_1"/>
    <property type="match status" value="1"/>
</dbReference>
<accession>A0AB39L4U9</accession>
<reference evidence="9" key="1">
    <citation type="submission" date="2024-07" db="EMBL/GenBank/DDBJ databases">
        <authorList>
            <person name="fu j."/>
        </authorList>
    </citation>
    <scope>NUCLEOTIDE SEQUENCE</scope>
    <source>
        <strain evidence="9">P10A9</strain>
    </source>
</reference>
<feature type="transmembrane region" description="Helical" evidence="7">
    <location>
        <begin position="254"/>
        <end position="277"/>
    </location>
</feature>
<feature type="transmembrane region" description="Helical" evidence="7">
    <location>
        <begin position="194"/>
        <end position="213"/>
    </location>
</feature>
<feature type="transmembrane region" description="Helical" evidence="7">
    <location>
        <begin position="289"/>
        <end position="308"/>
    </location>
</feature>
<evidence type="ECO:0000256" key="1">
    <source>
        <dbReference type="ARBA" id="ARBA00004651"/>
    </source>
</evidence>
<dbReference type="RefSeq" id="WP_307956929.1">
    <property type="nucleotide sequence ID" value="NZ_CP163302.1"/>
</dbReference>
<keyword evidence="2" id="KW-0813">Transport</keyword>
<feature type="transmembrane region" description="Helical" evidence="7">
    <location>
        <begin position="95"/>
        <end position="113"/>
    </location>
</feature>
<evidence type="ECO:0000256" key="4">
    <source>
        <dbReference type="ARBA" id="ARBA00022692"/>
    </source>
</evidence>
<feature type="domain" description="Major facilitator superfamily (MFS) profile" evidence="8">
    <location>
        <begin position="22"/>
        <end position="438"/>
    </location>
</feature>
<dbReference type="KEGG" id="spue:AB5L97_02335"/>
<dbReference type="SUPFAM" id="SSF103473">
    <property type="entry name" value="MFS general substrate transporter"/>
    <property type="match status" value="1"/>
</dbReference>
<keyword evidence="3" id="KW-1003">Cell membrane</keyword>
<sequence>MSGNTTLSQMSTTAQRKEARTVILSSYMGSTIEFYDFLLYATAAAVAFPKVFFAGTDPWVGVVAAYATFAAGYVARPLGGVIFGHFGDRMGRKGMLIISMTVMGLASAAIGLIPGANLIGPWGAVLLVVLRVLQGIAVGGEWGGAALMALEHSNPKRRGFAASFVNAGAPTGAVLGTVMMGIVSALPGDQFLSWGWRIPFLLSFALLVVGLFVRLRVTESPIFSEAVEAEKKAEEAKGAKPKVPLIEVLRRPKALIFIMLAGAAGFGLQVVLPTFAVTYAVSKGAPQQGVLYGFAAASAISIAFVLFGGRLSDRFGRRPVMIAGLILFVAYLFPMFGLLGSGNVWLVFLAFTLALVFHSTLYGPLAAFVSEQFGTTSRYTGAALGYQLATLIGAGFTPGIVASLYKDSGQSIGAVVGFLAIMSLVSAVFILLTRESKDNDLTTVR</sequence>
<feature type="transmembrane region" description="Helical" evidence="7">
    <location>
        <begin position="160"/>
        <end position="182"/>
    </location>
</feature>
<comment type="subcellular location">
    <subcellularLocation>
        <location evidence="1">Cell membrane</location>
        <topology evidence="1">Multi-pass membrane protein</topology>
    </subcellularLocation>
</comment>
<dbReference type="InterPro" id="IPR020846">
    <property type="entry name" value="MFS_dom"/>
</dbReference>
<dbReference type="Pfam" id="PF07690">
    <property type="entry name" value="MFS_1"/>
    <property type="match status" value="1"/>
</dbReference>
<evidence type="ECO:0000313" key="9">
    <source>
        <dbReference type="EMBL" id="XDP45876.1"/>
    </source>
</evidence>
<dbReference type="InterPro" id="IPR036259">
    <property type="entry name" value="MFS_trans_sf"/>
</dbReference>
<dbReference type="PROSITE" id="PS50850">
    <property type="entry name" value="MFS"/>
    <property type="match status" value="1"/>
</dbReference>
<proteinExistence type="predicted"/>
<dbReference type="GO" id="GO:0005886">
    <property type="term" value="C:plasma membrane"/>
    <property type="evidence" value="ECO:0007669"/>
    <property type="project" value="UniProtKB-SubCell"/>
</dbReference>
<dbReference type="InterPro" id="IPR005829">
    <property type="entry name" value="Sugar_transporter_CS"/>
</dbReference>
<feature type="transmembrane region" description="Helical" evidence="7">
    <location>
        <begin position="381"/>
        <end position="405"/>
    </location>
</feature>
<dbReference type="PANTHER" id="PTHR43045:SF1">
    <property type="entry name" value="SHIKIMATE TRANSPORTER"/>
    <property type="match status" value="1"/>
</dbReference>
<evidence type="ECO:0000256" key="2">
    <source>
        <dbReference type="ARBA" id="ARBA00022448"/>
    </source>
</evidence>
<dbReference type="AlphaFoldDB" id="A0AB39L4U9"/>
<evidence type="ECO:0000256" key="3">
    <source>
        <dbReference type="ARBA" id="ARBA00022475"/>
    </source>
</evidence>
<dbReference type="Gene3D" id="1.20.1250.20">
    <property type="entry name" value="MFS general substrate transporter like domains"/>
    <property type="match status" value="2"/>
</dbReference>
<dbReference type="EMBL" id="CP163302">
    <property type="protein sequence ID" value="XDP45876.1"/>
    <property type="molecule type" value="Genomic_DNA"/>
</dbReference>
<feature type="transmembrane region" description="Helical" evidence="7">
    <location>
        <begin position="119"/>
        <end position="139"/>
    </location>
</feature>
<protein>
    <submittedName>
        <fullName evidence="9">MFS transporter</fullName>
    </submittedName>
</protein>
<organism evidence="9">
    <name type="scientific">Sinomonas puerhi</name>
    <dbReference type="NCBI Taxonomy" id="3238584"/>
    <lineage>
        <taxon>Bacteria</taxon>
        <taxon>Bacillati</taxon>
        <taxon>Actinomycetota</taxon>
        <taxon>Actinomycetes</taxon>
        <taxon>Micrococcales</taxon>
        <taxon>Micrococcaceae</taxon>
        <taxon>Sinomonas</taxon>
    </lineage>
</organism>
<keyword evidence="4 7" id="KW-0812">Transmembrane</keyword>
<gene>
    <name evidence="9" type="ORF">AB5L97_02335</name>
</gene>
<evidence type="ECO:0000256" key="6">
    <source>
        <dbReference type="ARBA" id="ARBA00023136"/>
    </source>
</evidence>
<feature type="transmembrane region" description="Helical" evidence="7">
    <location>
        <begin position="59"/>
        <end position="83"/>
    </location>
</feature>
<feature type="transmembrane region" description="Helical" evidence="7">
    <location>
        <begin position="320"/>
        <end position="339"/>
    </location>
</feature>
<dbReference type="GO" id="GO:0022857">
    <property type="term" value="F:transmembrane transporter activity"/>
    <property type="evidence" value="ECO:0007669"/>
    <property type="project" value="InterPro"/>
</dbReference>
<keyword evidence="5 7" id="KW-1133">Transmembrane helix</keyword>
<dbReference type="CDD" id="cd17369">
    <property type="entry name" value="MFS_ShiA_like"/>
    <property type="match status" value="1"/>
</dbReference>
<evidence type="ECO:0000256" key="5">
    <source>
        <dbReference type="ARBA" id="ARBA00022989"/>
    </source>
</evidence>
<dbReference type="InterPro" id="IPR011701">
    <property type="entry name" value="MFS"/>
</dbReference>
<dbReference type="PANTHER" id="PTHR43045">
    <property type="entry name" value="SHIKIMATE TRANSPORTER"/>
    <property type="match status" value="1"/>
</dbReference>
<name>A0AB39L4U9_9MICC</name>
<feature type="transmembrane region" description="Helical" evidence="7">
    <location>
        <begin position="345"/>
        <end position="369"/>
    </location>
</feature>
<evidence type="ECO:0000256" key="7">
    <source>
        <dbReference type="SAM" id="Phobius"/>
    </source>
</evidence>